<dbReference type="Gene3D" id="1.10.3680.10">
    <property type="entry name" value="TerB-like"/>
    <property type="match status" value="1"/>
</dbReference>
<sequence length="154" mass="17622">MLNRITQFFERHLQADDAEEELSFSQKQLAAAALLMEVAAVDRVFEDAEFAEFKRIVATVYEISNDDIEELCNLAQDKQDQATSLFQFTQLINDHCSNAEKFTLVKSMWQIALADGDLDKYEEHLIRRVAELIYLSHTDFLVARNAAREQAGMG</sequence>
<dbReference type="Pfam" id="PF05099">
    <property type="entry name" value="TerB"/>
    <property type="match status" value="1"/>
</dbReference>
<evidence type="ECO:0000313" key="3">
    <source>
        <dbReference type="Proteomes" id="UP001595548"/>
    </source>
</evidence>
<evidence type="ECO:0000259" key="1">
    <source>
        <dbReference type="Pfam" id="PF05099"/>
    </source>
</evidence>
<keyword evidence="3" id="KW-1185">Reference proteome</keyword>
<protein>
    <submittedName>
        <fullName evidence="2">TerB family tellurite resistance protein</fullName>
    </submittedName>
</protein>
<feature type="domain" description="Co-chaperone DjlA N-terminal" evidence="1">
    <location>
        <begin position="28"/>
        <end position="144"/>
    </location>
</feature>
<dbReference type="InterPro" id="IPR029024">
    <property type="entry name" value="TerB-like"/>
</dbReference>
<dbReference type="RefSeq" id="WP_339617249.1">
    <property type="nucleotide sequence ID" value="NZ_AP031500.1"/>
</dbReference>
<accession>A0ABV7HT71</accession>
<evidence type="ECO:0000313" key="2">
    <source>
        <dbReference type="EMBL" id="MFC3157004.1"/>
    </source>
</evidence>
<dbReference type="Proteomes" id="UP001595548">
    <property type="component" value="Unassembled WGS sequence"/>
</dbReference>
<dbReference type="CDD" id="cd07313">
    <property type="entry name" value="terB_like_2"/>
    <property type="match status" value="1"/>
</dbReference>
<proteinExistence type="predicted"/>
<dbReference type="InterPro" id="IPR007791">
    <property type="entry name" value="DjlA_N"/>
</dbReference>
<comment type="caution">
    <text evidence="2">The sequence shown here is derived from an EMBL/GenBank/DDBJ whole genome shotgun (WGS) entry which is preliminary data.</text>
</comment>
<dbReference type="EMBL" id="JBHRTL010000031">
    <property type="protein sequence ID" value="MFC3157004.1"/>
    <property type="molecule type" value="Genomic_DNA"/>
</dbReference>
<reference evidence="3" key="1">
    <citation type="journal article" date="2019" name="Int. J. Syst. Evol. Microbiol.">
        <title>The Global Catalogue of Microorganisms (GCM) 10K type strain sequencing project: providing services to taxonomists for standard genome sequencing and annotation.</title>
        <authorList>
            <consortium name="The Broad Institute Genomics Platform"/>
            <consortium name="The Broad Institute Genome Sequencing Center for Infectious Disease"/>
            <person name="Wu L."/>
            <person name="Ma J."/>
        </authorList>
    </citation>
    <scope>NUCLEOTIDE SEQUENCE [LARGE SCALE GENOMIC DNA]</scope>
    <source>
        <strain evidence="3">KCTC 52141</strain>
    </source>
</reference>
<organism evidence="2 3">
    <name type="scientific">Gilvimarinus japonicus</name>
    <dbReference type="NCBI Taxonomy" id="1796469"/>
    <lineage>
        <taxon>Bacteria</taxon>
        <taxon>Pseudomonadati</taxon>
        <taxon>Pseudomonadota</taxon>
        <taxon>Gammaproteobacteria</taxon>
        <taxon>Cellvibrionales</taxon>
        <taxon>Cellvibrionaceae</taxon>
        <taxon>Gilvimarinus</taxon>
    </lineage>
</organism>
<name>A0ABV7HT71_9GAMM</name>
<gene>
    <name evidence="2" type="ORF">ACFOEB_17480</name>
</gene>
<dbReference type="SUPFAM" id="SSF158682">
    <property type="entry name" value="TerB-like"/>
    <property type="match status" value="1"/>
</dbReference>